<gene>
    <name evidence="8" type="primary">SET</name>
</gene>
<dbReference type="InterPro" id="IPR037231">
    <property type="entry name" value="NAP-like_sf"/>
</dbReference>
<feature type="region of interest" description="Disordered" evidence="7">
    <location>
        <begin position="238"/>
        <end position="289"/>
    </location>
</feature>
<accession>A0A8D1AJ54</accession>
<evidence type="ECO:0000313" key="9">
    <source>
        <dbReference type="Proteomes" id="UP000694720"/>
    </source>
</evidence>
<dbReference type="FunFam" id="1.20.5.1500:FF:000003">
    <property type="entry name" value="SET isoform 2"/>
    <property type="match status" value="1"/>
</dbReference>
<feature type="region of interest" description="Disordered" evidence="7">
    <location>
        <begin position="1"/>
        <end position="42"/>
    </location>
</feature>
<feature type="compositionally biased region" description="Basic and acidic residues" evidence="7">
    <location>
        <begin position="26"/>
        <end position="42"/>
    </location>
</feature>
<dbReference type="Ensembl" id="ENSSSCT00035084408.1">
    <property type="protein sequence ID" value="ENSSSCP00035035107.1"/>
    <property type="gene ID" value="ENSSSCG00035062797.1"/>
</dbReference>
<dbReference type="GO" id="GO:0005737">
    <property type="term" value="C:cytoplasm"/>
    <property type="evidence" value="ECO:0007669"/>
    <property type="project" value="UniProtKB-SubCell"/>
</dbReference>
<dbReference type="InterPro" id="IPR002164">
    <property type="entry name" value="NAP_family"/>
</dbReference>
<dbReference type="PANTHER" id="PTHR11875">
    <property type="entry name" value="TESTIS-SPECIFIC Y-ENCODED PROTEIN"/>
    <property type="match status" value="1"/>
</dbReference>
<evidence type="ECO:0000256" key="7">
    <source>
        <dbReference type="SAM" id="MobiDB-lite"/>
    </source>
</evidence>
<comment type="subcellular location">
    <subcellularLocation>
        <location evidence="2">Cytoplasm</location>
    </subcellularLocation>
    <subcellularLocation>
        <location evidence="1">Nucleus</location>
    </subcellularLocation>
</comment>
<dbReference type="Gene3D" id="3.30.1120.90">
    <property type="entry name" value="Nucleosome assembly protein"/>
    <property type="match status" value="1"/>
</dbReference>
<sequence length="323" mass="37343">MAPKHQSALPPQAKKPRKPRLTPAPKPEETSNLPKEEKEQQEAIEHIDEVQNEIDRLNEQASEEILKVEQKYNKLRQPFFQKRSELIAKIPNFWVTTFVNHPQVSALLGEEDEEALHYLTRVEVTEFEDIKSGYRIDFYFDENPYFENKVLSKEFHLNESGDPSSKSTEIKWKSGKDLTKRSSQTQNKASRKRQHEEPESFFTWFTDHSDAGADELGEVIKDDIWPNPLQYYLVPDMDDEEGEGEEDDDDDEEEEGLEDIDEEGDEDEGEEDEDDDEGEEGEEKMTNGTLMDSNLFLNFLQSLGASCSRPFFFPPSCAQSPCF</sequence>
<feature type="compositionally biased region" description="Acidic residues" evidence="7">
    <location>
        <begin position="238"/>
        <end position="282"/>
    </location>
</feature>
<keyword evidence="5" id="KW-0539">Nucleus</keyword>
<reference evidence="8" key="1">
    <citation type="submission" date="2025-08" db="UniProtKB">
        <authorList>
            <consortium name="Ensembl"/>
        </authorList>
    </citation>
    <scope>IDENTIFICATION</scope>
</reference>
<comment type="similarity">
    <text evidence="3 6">Belongs to the nucleosome assembly protein (NAP) family.</text>
</comment>
<evidence type="ECO:0000256" key="3">
    <source>
        <dbReference type="ARBA" id="ARBA00009947"/>
    </source>
</evidence>
<dbReference type="Gene3D" id="1.20.5.1500">
    <property type="match status" value="1"/>
</dbReference>
<evidence type="ECO:0000313" key="8">
    <source>
        <dbReference type="Ensembl" id="ENSSSCP00035035107.1"/>
    </source>
</evidence>
<evidence type="ECO:0000256" key="2">
    <source>
        <dbReference type="ARBA" id="ARBA00004496"/>
    </source>
</evidence>
<feature type="region of interest" description="Disordered" evidence="7">
    <location>
        <begin position="157"/>
        <end position="206"/>
    </location>
</feature>
<organism evidence="8 9">
    <name type="scientific">Sus scrofa</name>
    <name type="common">Pig</name>
    <dbReference type="NCBI Taxonomy" id="9823"/>
    <lineage>
        <taxon>Eukaryota</taxon>
        <taxon>Metazoa</taxon>
        <taxon>Chordata</taxon>
        <taxon>Craniata</taxon>
        <taxon>Vertebrata</taxon>
        <taxon>Euteleostomi</taxon>
        <taxon>Mammalia</taxon>
        <taxon>Eutheria</taxon>
        <taxon>Laurasiatheria</taxon>
        <taxon>Artiodactyla</taxon>
        <taxon>Suina</taxon>
        <taxon>Suidae</taxon>
        <taxon>Sus</taxon>
    </lineage>
</organism>
<evidence type="ECO:0000256" key="1">
    <source>
        <dbReference type="ARBA" id="ARBA00004123"/>
    </source>
</evidence>
<dbReference type="Pfam" id="PF00956">
    <property type="entry name" value="NAP"/>
    <property type="match status" value="1"/>
</dbReference>
<protein>
    <submittedName>
        <fullName evidence="8">SET nuclear proto-onco</fullName>
    </submittedName>
</protein>
<name>A0A8D1AJ54_PIG</name>
<dbReference type="AlphaFoldDB" id="A0A8D1AJ54"/>
<proteinExistence type="inferred from homology"/>
<evidence type="ECO:0000256" key="4">
    <source>
        <dbReference type="ARBA" id="ARBA00022490"/>
    </source>
</evidence>
<dbReference type="FunFam" id="3.30.1120.90:FF:000002">
    <property type="entry name" value="Testis-specific Y-encoded-like protein 2"/>
    <property type="match status" value="1"/>
</dbReference>
<dbReference type="GO" id="GO:0005634">
    <property type="term" value="C:nucleus"/>
    <property type="evidence" value="ECO:0007669"/>
    <property type="project" value="UniProtKB-SubCell"/>
</dbReference>
<keyword evidence="4" id="KW-0963">Cytoplasm</keyword>
<dbReference type="Proteomes" id="UP000694720">
    <property type="component" value="Unplaced"/>
</dbReference>
<feature type="compositionally biased region" description="Basic and acidic residues" evidence="7">
    <location>
        <begin position="168"/>
        <end position="180"/>
    </location>
</feature>
<dbReference type="SUPFAM" id="SSF143113">
    <property type="entry name" value="NAP-like"/>
    <property type="match status" value="1"/>
</dbReference>
<evidence type="ECO:0000256" key="6">
    <source>
        <dbReference type="RuleBase" id="RU003876"/>
    </source>
</evidence>
<dbReference type="GO" id="GO:0006334">
    <property type="term" value="P:nucleosome assembly"/>
    <property type="evidence" value="ECO:0007669"/>
    <property type="project" value="InterPro"/>
</dbReference>
<evidence type="ECO:0000256" key="5">
    <source>
        <dbReference type="ARBA" id="ARBA00023242"/>
    </source>
</evidence>